<dbReference type="PANTHER" id="PTHR43798:SF5">
    <property type="entry name" value="MONOACYLGLYCEROL LIPASE ABHD6"/>
    <property type="match status" value="1"/>
</dbReference>
<dbReference type="GO" id="GO:0047372">
    <property type="term" value="F:monoacylglycerol lipase activity"/>
    <property type="evidence" value="ECO:0007669"/>
    <property type="project" value="TreeGrafter"/>
</dbReference>
<dbReference type="RefSeq" id="WP_263160272.1">
    <property type="nucleotide sequence ID" value="NZ_CP083803.1"/>
</dbReference>
<dbReference type="InterPro" id="IPR000073">
    <property type="entry name" value="AB_hydrolase_1"/>
</dbReference>
<proteinExistence type="predicted"/>
<dbReference type="Gene3D" id="3.40.50.1820">
    <property type="entry name" value="alpha/beta hydrolase"/>
    <property type="match status" value="1"/>
</dbReference>
<gene>
    <name evidence="2" type="ORF">K7K07_10260</name>
</gene>
<dbReference type="InterPro" id="IPR029058">
    <property type="entry name" value="AB_hydrolase_fold"/>
</dbReference>
<protein>
    <submittedName>
        <fullName evidence="2">Alpha/beta hydrolase</fullName>
    </submittedName>
</protein>
<name>A0AAJ5MMI7_9PSED</name>
<organism evidence="2 3">
    <name type="scientific">Pseudomonas soli</name>
    <dbReference type="NCBI Taxonomy" id="1306993"/>
    <lineage>
        <taxon>Bacteria</taxon>
        <taxon>Pseudomonadati</taxon>
        <taxon>Pseudomonadota</taxon>
        <taxon>Gammaproteobacteria</taxon>
        <taxon>Pseudomonadales</taxon>
        <taxon>Pseudomonadaceae</taxon>
        <taxon>Pseudomonas</taxon>
    </lineage>
</organism>
<dbReference type="Pfam" id="PF12697">
    <property type="entry name" value="Abhydrolase_6"/>
    <property type="match status" value="1"/>
</dbReference>
<reference evidence="2" key="1">
    <citation type="submission" date="2021-08" db="EMBL/GenBank/DDBJ databases">
        <authorList>
            <person name="Yaryura P.M."/>
            <person name="Bianco M.I."/>
            <person name="Morais C."/>
            <person name="Setubal J.C."/>
        </authorList>
    </citation>
    <scope>NUCLEOTIDE SEQUENCE</scope>
    <source>
        <strain evidence="2">AP1</strain>
    </source>
</reference>
<evidence type="ECO:0000313" key="3">
    <source>
        <dbReference type="Proteomes" id="UP001209279"/>
    </source>
</evidence>
<dbReference type="GO" id="GO:0016020">
    <property type="term" value="C:membrane"/>
    <property type="evidence" value="ECO:0007669"/>
    <property type="project" value="TreeGrafter"/>
</dbReference>
<dbReference type="AlphaFoldDB" id="A0AAJ5MMI7"/>
<feature type="domain" description="AB hydrolase-1" evidence="1">
    <location>
        <begin position="7"/>
        <end position="240"/>
    </location>
</feature>
<dbReference type="PROSITE" id="PS51257">
    <property type="entry name" value="PROKAR_LIPOPROTEIN"/>
    <property type="match status" value="1"/>
</dbReference>
<sequence>MHKETPVVFINGLIGCLHHSSLYQSLYPRPVVVPDLLGYGDLSIVAPSSVDIPSQIEHLHREISNYAQGERVHLVGHSVGGVVAMLYARRYLDEVASITSVEGNFSLKDAFWSSSVARMSAEEAEALLGGFRANPKDWMERAGVAFSQQRYEVAATWLAHQPSSTLQAMARSVLIETGGDHYHDALKTVFSSIPVHLLAGERSWAEWDVPDWAIAKATSMTIMPEVGHLMMLEQPQAFAQVMARILDRV</sequence>
<dbReference type="SUPFAM" id="SSF53474">
    <property type="entry name" value="alpha/beta-Hydrolases"/>
    <property type="match status" value="1"/>
</dbReference>
<dbReference type="PANTHER" id="PTHR43798">
    <property type="entry name" value="MONOACYLGLYCEROL LIPASE"/>
    <property type="match status" value="1"/>
</dbReference>
<dbReference type="Proteomes" id="UP001209279">
    <property type="component" value="Chromosome"/>
</dbReference>
<accession>A0AAJ5MMI7</accession>
<dbReference type="InterPro" id="IPR050266">
    <property type="entry name" value="AB_hydrolase_sf"/>
</dbReference>
<evidence type="ECO:0000313" key="2">
    <source>
        <dbReference type="EMBL" id="UXZ47358.1"/>
    </source>
</evidence>
<keyword evidence="2" id="KW-0378">Hydrolase</keyword>
<dbReference type="GO" id="GO:0046464">
    <property type="term" value="P:acylglycerol catabolic process"/>
    <property type="evidence" value="ECO:0007669"/>
    <property type="project" value="TreeGrafter"/>
</dbReference>
<evidence type="ECO:0000259" key="1">
    <source>
        <dbReference type="Pfam" id="PF12697"/>
    </source>
</evidence>
<dbReference type="EMBL" id="CP083803">
    <property type="protein sequence ID" value="UXZ47358.1"/>
    <property type="molecule type" value="Genomic_DNA"/>
</dbReference>